<dbReference type="GeneTree" id="ENSGT00940000160453"/>
<dbReference type="STRING" id="7897.ENSLACP00000006224"/>
<evidence type="ECO:0000256" key="1">
    <source>
        <dbReference type="ARBA" id="ARBA00023319"/>
    </source>
</evidence>
<reference evidence="4" key="2">
    <citation type="submission" date="2025-08" db="UniProtKB">
        <authorList>
            <consortium name="Ensembl"/>
        </authorList>
    </citation>
    <scope>IDENTIFICATION</scope>
</reference>
<feature type="domain" description="Ig-like" evidence="3">
    <location>
        <begin position="170"/>
        <end position="289"/>
    </location>
</feature>
<keyword evidence="1" id="KW-0393">Immunoglobulin domain</keyword>
<dbReference type="CDD" id="cd00099">
    <property type="entry name" value="IgV"/>
    <property type="match status" value="1"/>
</dbReference>
<dbReference type="SMART" id="SM00409">
    <property type="entry name" value="IG"/>
    <property type="match status" value="2"/>
</dbReference>
<sequence>LLVDSAGLVDGNPLNSKRGVDIVLDCFYVSEAGGRLGGFTSSFTREPATLVLRNVSMTDDPSLEGFTDYKPNLEEEEQMVFEVLVSTVEIPEAESILHADCNGQEVICEVSQYFLQKEEGPESDAPPSQANWFISSLQIAGGGISVTMVMKNMATESSGTPQKHKKLGVPITNSGTILTSAEFNVYTHTPSIFTPLGRNVTMDCKFTGVPGLSGVAVEWRLQHQGSGRRIFQYRDAQGIPDRLGAWMDVDSVESQWDATLTVSDFQVQDEGTYICTVSSGGFHAQQTLQVMVMESPRVKLTPNTLVWGNNLPTKVTCEMAHYYPLDVTVEWLLEAPGANSEPTTLSNVYFSSHRQNKDGTFNITSYIWISPVADHLGTTYTCQVTHASLSKPIRASLTVKAPEPSGSWMIWGISLSTCIFIAAAFTMMCSRRNASVSPSSHSLLPVPS</sequence>
<gene>
    <name evidence="4" type="primary">TAPBPL</name>
</gene>
<dbReference type="InterPro" id="IPR007110">
    <property type="entry name" value="Ig-like_dom"/>
</dbReference>
<dbReference type="InParanoid" id="H3A9A3"/>
<dbReference type="InterPro" id="IPR050380">
    <property type="entry name" value="Immune_Resp_Modulators"/>
</dbReference>
<dbReference type="InterPro" id="IPR003599">
    <property type="entry name" value="Ig_sub"/>
</dbReference>
<dbReference type="AlphaFoldDB" id="H3A9A3"/>
<dbReference type="InterPro" id="IPR003597">
    <property type="entry name" value="Ig_C1-set"/>
</dbReference>
<keyword evidence="2" id="KW-0472">Membrane</keyword>
<dbReference type="PROSITE" id="PS50835">
    <property type="entry name" value="IG_LIKE"/>
    <property type="match status" value="2"/>
</dbReference>
<dbReference type="FunCoup" id="H3A9A3">
    <property type="interactions" value="280"/>
</dbReference>
<dbReference type="OMA" id="YPLDAQM"/>
<reference evidence="4" key="3">
    <citation type="submission" date="2025-09" db="UniProtKB">
        <authorList>
            <consortium name="Ensembl"/>
        </authorList>
    </citation>
    <scope>IDENTIFICATION</scope>
</reference>
<evidence type="ECO:0000313" key="4">
    <source>
        <dbReference type="Ensembl" id="ENSLACP00000006224.1"/>
    </source>
</evidence>
<dbReference type="SUPFAM" id="SSF48726">
    <property type="entry name" value="Immunoglobulin"/>
    <property type="match status" value="2"/>
</dbReference>
<dbReference type="InterPro" id="IPR013106">
    <property type="entry name" value="Ig_V-set"/>
</dbReference>
<proteinExistence type="predicted"/>
<dbReference type="EMBL" id="AFYH01202585">
    <property type="status" value="NOT_ANNOTATED_CDS"/>
    <property type="molecule type" value="Genomic_DNA"/>
</dbReference>
<evidence type="ECO:0000256" key="2">
    <source>
        <dbReference type="SAM" id="Phobius"/>
    </source>
</evidence>
<dbReference type="SMART" id="SM00407">
    <property type="entry name" value="IGc1"/>
    <property type="match status" value="1"/>
</dbReference>
<feature type="domain" description="Ig-like" evidence="3">
    <location>
        <begin position="296"/>
        <end position="398"/>
    </location>
</feature>
<dbReference type="PROSITE" id="PS00290">
    <property type="entry name" value="IG_MHC"/>
    <property type="match status" value="1"/>
</dbReference>
<evidence type="ECO:0000313" key="5">
    <source>
        <dbReference type="Proteomes" id="UP000008672"/>
    </source>
</evidence>
<dbReference type="EMBL" id="AFYH01202584">
    <property type="status" value="NOT_ANNOTATED_CDS"/>
    <property type="molecule type" value="Genomic_DNA"/>
</dbReference>
<keyword evidence="5" id="KW-1185">Reference proteome</keyword>
<dbReference type="Pfam" id="PF07686">
    <property type="entry name" value="V-set"/>
    <property type="match status" value="1"/>
</dbReference>
<dbReference type="Pfam" id="PF07654">
    <property type="entry name" value="C1-set"/>
    <property type="match status" value="1"/>
</dbReference>
<dbReference type="Ensembl" id="ENSLACT00000006276.1">
    <property type="protein sequence ID" value="ENSLACP00000006224.1"/>
    <property type="gene ID" value="ENSLACG00000005520.2"/>
</dbReference>
<reference evidence="5" key="1">
    <citation type="submission" date="2011-08" db="EMBL/GenBank/DDBJ databases">
        <title>The draft genome of Latimeria chalumnae.</title>
        <authorList>
            <person name="Di Palma F."/>
            <person name="Alfoldi J."/>
            <person name="Johnson J."/>
            <person name="Berlin A."/>
            <person name="Gnerre S."/>
            <person name="Jaffe D."/>
            <person name="MacCallum I."/>
            <person name="Young S."/>
            <person name="Walker B.J."/>
            <person name="Lander E."/>
            <person name="Lindblad-Toh K."/>
        </authorList>
    </citation>
    <scope>NUCLEOTIDE SEQUENCE [LARGE SCALE GENOMIC DNA]</scope>
    <source>
        <strain evidence="5">Wild caught</strain>
    </source>
</reference>
<accession>H3A9A3</accession>
<dbReference type="SMART" id="SM00406">
    <property type="entry name" value="IGv"/>
    <property type="match status" value="1"/>
</dbReference>
<name>H3A9A3_LATCH</name>
<dbReference type="InterPro" id="IPR013783">
    <property type="entry name" value="Ig-like_fold"/>
</dbReference>
<dbReference type="Gene3D" id="2.60.40.10">
    <property type="entry name" value="Immunoglobulins"/>
    <property type="match status" value="3"/>
</dbReference>
<keyword evidence="2" id="KW-0812">Transmembrane</keyword>
<dbReference type="InterPro" id="IPR036179">
    <property type="entry name" value="Ig-like_dom_sf"/>
</dbReference>
<protein>
    <submittedName>
        <fullName evidence="4">TAP binding protein like</fullName>
    </submittedName>
</protein>
<feature type="transmembrane region" description="Helical" evidence="2">
    <location>
        <begin position="408"/>
        <end position="429"/>
    </location>
</feature>
<evidence type="ECO:0000259" key="3">
    <source>
        <dbReference type="PROSITE" id="PS50835"/>
    </source>
</evidence>
<keyword evidence="2" id="KW-1133">Transmembrane helix</keyword>
<dbReference type="Proteomes" id="UP000008672">
    <property type="component" value="Unassembled WGS sequence"/>
</dbReference>
<dbReference type="InterPro" id="IPR003006">
    <property type="entry name" value="Ig/MHC_CS"/>
</dbReference>
<dbReference type="eggNOG" id="ENOG502QSXA">
    <property type="taxonomic scope" value="Eukaryota"/>
</dbReference>
<organism evidence="4 5">
    <name type="scientific">Latimeria chalumnae</name>
    <name type="common">Coelacanth</name>
    <dbReference type="NCBI Taxonomy" id="7897"/>
    <lineage>
        <taxon>Eukaryota</taxon>
        <taxon>Metazoa</taxon>
        <taxon>Chordata</taxon>
        <taxon>Craniata</taxon>
        <taxon>Vertebrata</taxon>
        <taxon>Euteleostomi</taxon>
        <taxon>Coelacanthiformes</taxon>
        <taxon>Coelacanthidae</taxon>
        <taxon>Latimeria</taxon>
    </lineage>
</organism>
<dbReference type="PANTHER" id="PTHR23411">
    <property type="entry name" value="TAPASIN"/>
    <property type="match status" value="1"/>
</dbReference>